<accession>A0A9W9E235</accession>
<name>A0A9W9E235_9HYPO</name>
<gene>
    <name evidence="2" type="ORF">T069G_10217</name>
</gene>
<keyword evidence="1" id="KW-0732">Signal</keyword>
<reference evidence="2" key="1">
    <citation type="submission" date="2022-09" db="EMBL/GenBank/DDBJ databases">
        <title>Chromosome-level assembly of Trichoderma breve T069, a fungus used in development of biopesticide product.</title>
        <authorList>
            <person name="Lin R."/>
            <person name="Liu T."/>
        </authorList>
    </citation>
    <scope>NUCLEOTIDE SEQUENCE</scope>
    <source>
        <strain evidence="2">T069</strain>
    </source>
</reference>
<protein>
    <submittedName>
        <fullName evidence="2">Uncharacterized protein</fullName>
    </submittedName>
</protein>
<evidence type="ECO:0000313" key="3">
    <source>
        <dbReference type="Proteomes" id="UP001140511"/>
    </source>
</evidence>
<keyword evidence="3" id="KW-1185">Reference proteome</keyword>
<feature type="chain" id="PRO_5040849669" evidence="1">
    <location>
        <begin position="18"/>
        <end position="195"/>
    </location>
</feature>
<evidence type="ECO:0000313" key="2">
    <source>
        <dbReference type="EMBL" id="KAJ4854659.1"/>
    </source>
</evidence>
<feature type="signal peptide" evidence="1">
    <location>
        <begin position="1"/>
        <end position="17"/>
    </location>
</feature>
<dbReference type="AlphaFoldDB" id="A0A9W9E235"/>
<dbReference type="RefSeq" id="XP_056023717.1">
    <property type="nucleotide sequence ID" value="XM_056177427.1"/>
</dbReference>
<comment type="caution">
    <text evidence="2">The sequence shown here is derived from an EMBL/GenBank/DDBJ whole genome shotgun (WGS) entry which is preliminary data.</text>
</comment>
<evidence type="ECO:0000256" key="1">
    <source>
        <dbReference type="SAM" id="SignalP"/>
    </source>
</evidence>
<proteinExistence type="predicted"/>
<dbReference type="GeneID" id="80872115"/>
<organism evidence="2 3">
    <name type="scientific">Trichoderma breve</name>
    <dbReference type="NCBI Taxonomy" id="2034170"/>
    <lineage>
        <taxon>Eukaryota</taxon>
        <taxon>Fungi</taxon>
        <taxon>Dikarya</taxon>
        <taxon>Ascomycota</taxon>
        <taxon>Pezizomycotina</taxon>
        <taxon>Sordariomycetes</taxon>
        <taxon>Hypocreomycetidae</taxon>
        <taxon>Hypocreales</taxon>
        <taxon>Hypocreaceae</taxon>
        <taxon>Trichoderma</taxon>
    </lineage>
</organism>
<dbReference type="Proteomes" id="UP001140511">
    <property type="component" value="Unassembled WGS sequence"/>
</dbReference>
<sequence>MRSNLFALAFAAVGVSAAPAADTTLTADQATTILKSLIDSLQAAGDLRASLQKATPQFTEENAASPYQARSEKSENFISTLNLLPPSNNGDFDIGPATDAQAATICSLVPKFEAAGTHASDTLINVPGFQDDNTGPARTAALNLGFALDNLGWQLNMFHWGFINSGAALTCDKATQDAFYTVPNLLMNAGDAIIY</sequence>
<dbReference type="EMBL" id="JAOPEN010000007">
    <property type="protein sequence ID" value="KAJ4854659.1"/>
    <property type="molecule type" value="Genomic_DNA"/>
</dbReference>